<dbReference type="STRING" id="569882.SAMN04490248_103144"/>
<comment type="similarity">
    <text evidence="8">Belongs to the BamA family.</text>
</comment>
<organism evidence="12 13">
    <name type="scientific">Salinihabitans flavidus</name>
    <dbReference type="NCBI Taxonomy" id="569882"/>
    <lineage>
        <taxon>Bacteria</taxon>
        <taxon>Pseudomonadati</taxon>
        <taxon>Pseudomonadota</taxon>
        <taxon>Alphaproteobacteria</taxon>
        <taxon>Rhodobacterales</taxon>
        <taxon>Roseobacteraceae</taxon>
        <taxon>Salinihabitans</taxon>
    </lineage>
</organism>
<feature type="domain" description="POTRA" evidence="11">
    <location>
        <begin position="367"/>
        <end position="440"/>
    </location>
</feature>
<keyword evidence="2 8" id="KW-1134">Transmembrane beta strand</keyword>
<evidence type="ECO:0000256" key="7">
    <source>
        <dbReference type="ARBA" id="ARBA00023237"/>
    </source>
</evidence>
<evidence type="ECO:0000256" key="8">
    <source>
        <dbReference type="HAMAP-Rule" id="MF_01430"/>
    </source>
</evidence>
<dbReference type="Pfam" id="PF01103">
    <property type="entry name" value="Omp85"/>
    <property type="match status" value="1"/>
</dbReference>
<reference evidence="12 13" key="1">
    <citation type="submission" date="2016-10" db="EMBL/GenBank/DDBJ databases">
        <authorList>
            <person name="de Groot N.N."/>
        </authorList>
    </citation>
    <scope>NUCLEOTIDE SEQUENCE [LARGE SCALE GENOMIC DNA]</scope>
    <source>
        <strain evidence="12 13">DSM 27842</strain>
    </source>
</reference>
<dbReference type="PIRSF" id="PIRSF006076">
    <property type="entry name" value="OM_assembly_OMP85"/>
    <property type="match status" value="1"/>
</dbReference>
<dbReference type="InterPro" id="IPR034746">
    <property type="entry name" value="POTRA"/>
</dbReference>
<name>A0A1H8NEV6_9RHOB</name>
<evidence type="ECO:0000313" key="13">
    <source>
        <dbReference type="Proteomes" id="UP000198893"/>
    </source>
</evidence>
<dbReference type="Gene3D" id="2.40.160.50">
    <property type="entry name" value="membrane protein fhac: a member of the omp85/tpsb transporter family"/>
    <property type="match status" value="1"/>
</dbReference>
<dbReference type="EMBL" id="FODS01000003">
    <property type="protein sequence ID" value="SEO28072.1"/>
    <property type="molecule type" value="Genomic_DNA"/>
</dbReference>
<feature type="transmembrane region" description="Helical" evidence="10">
    <location>
        <begin position="21"/>
        <end position="40"/>
    </location>
</feature>
<evidence type="ECO:0000259" key="11">
    <source>
        <dbReference type="PROSITE" id="PS51779"/>
    </source>
</evidence>
<dbReference type="Pfam" id="PF07244">
    <property type="entry name" value="POTRA"/>
    <property type="match status" value="4"/>
</dbReference>
<dbReference type="GO" id="GO:0043165">
    <property type="term" value="P:Gram-negative-bacterium-type cell outer membrane assembly"/>
    <property type="evidence" value="ECO:0007669"/>
    <property type="project" value="UniProtKB-UniRule"/>
</dbReference>
<dbReference type="GO" id="GO:0051205">
    <property type="term" value="P:protein insertion into membrane"/>
    <property type="evidence" value="ECO:0007669"/>
    <property type="project" value="UniProtKB-UniRule"/>
</dbReference>
<dbReference type="GO" id="GO:0009279">
    <property type="term" value="C:cell outer membrane"/>
    <property type="evidence" value="ECO:0007669"/>
    <property type="project" value="UniProtKB-SubCell"/>
</dbReference>
<evidence type="ECO:0000313" key="12">
    <source>
        <dbReference type="EMBL" id="SEO28072.1"/>
    </source>
</evidence>
<evidence type="ECO:0000256" key="3">
    <source>
        <dbReference type="ARBA" id="ARBA00022692"/>
    </source>
</evidence>
<dbReference type="InterPro" id="IPR023707">
    <property type="entry name" value="OM_assembly_BamA"/>
</dbReference>
<evidence type="ECO:0000256" key="1">
    <source>
        <dbReference type="ARBA" id="ARBA00004370"/>
    </source>
</evidence>
<feature type="domain" description="POTRA" evidence="11">
    <location>
        <begin position="114"/>
        <end position="191"/>
    </location>
</feature>
<dbReference type="InterPro" id="IPR010827">
    <property type="entry name" value="BamA/TamA_POTRA"/>
</dbReference>
<keyword evidence="13" id="KW-1185">Reference proteome</keyword>
<dbReference type="Proteomes" id="UP000198893">
    <property type="component" value="Unassembled WGS sequence"/>
</dbReference>
<evidence type="ECO:0000256" key="2">
    <source>
        <dbReference type="ARBA" id="ARBA00022452"/>
    </source>
</evidence>
<dbReference type="PANTHER" id="PTHR12815:SF23">
    <property type="entry name" value="OUTER MEMBRANE PROTEIN ASSEMBLY FACTOR BAMA"/>
    <property type="match status" value="1"/>
</dbReference>
<feature type="domain" description="POTRA" evidence="11">
    <location>
        <begin position="46"/>
        <end position="113"/>
    </location>
</feature>
<dbReference type="InterPro" id="IPR000184">
    <property type="entry name" value="Bac_surfAg_D15"/>
</dbReference>
<keyword evidence="10" id="KW-1133">Transmembrane helix</keyword>
<sequence>MTDLAGARASLPTGRKGPGCRFLFAFVLLISMAFIALPQVSEAQSYRFSSVTIEGNQRIDPSAIVNYAGIARGQTVSASELNDAYQRVLASGLFESVEMVPQGNRLVIRVEEYPTINVVSFEGNRRLKDDALTEIVESRSRRVLNPDVVERDVARIVDAYVAEGRIAARVTPRIIRRSDNRTDLIFEIFEGGVVEVQSISFVGNQEYSDNRLRRVLNTKQAGILRAFIRSDTFIEDRIEFDKQVLRDFYLSRGYVDFRVTNVTSELSRARDGYYMTLHVEEGQQFRFGKITTVSEYKGADAKEFQESLRIREGVVYRPGLVENSITRLERLATRKGFDFLRAEPRITRNDRDLTLDVEFVLVRGERIFVERIDIEGNTTTLDRVVRQQFNTVEGDPFNPREIREAAERIRALGFFQTAEVNAREGSSPDQVIIDVDLEEEPTGSLSLGGTYSTNSGFGAVVQFSERNFLGRGQQLRLSFSAAEDVTDYGIQFAEPNLLGRDLRFGLDLLYRESESSFTRFDVLSGQFRPSLNFPVGENSRLGVHYSLSLDQLVIDPPNKIGGSLIDAEDARGDIWKSEVGYRYTYDSRTTGLNPNAGYLFEFGQDFGGLGGDYTYISTTGRAVAQTKVLNEEVTLRAALEGGMLYSPNDDSRVTDRFNFFGRRMRGFEPYGIGPREVSTGQNDPLGGTYFAVARFEAEFPLGLPEEYGITGGLFYDMGSVWGLDTTSTSVVQEDFALRHVVGFSLFWNTPVGPLRFNFSKALKKERYDNEQLFNLTIQTEF</sequence>
<comment type="subunit">
    <text evidence="8">Part of the Bam complex.</text>
</comment>
<keyword evidence="6 8" id="KW-0472">Membrane</keyword>
<dbReference type="AlphaFoldDB" id="A0A1H8NEV6"/>
<evidence type="ECO:0000256" key="9">
    <source>
        <dbReference type="NCBIfam" id="TIGR03303"/>
    </source>
</evidence>
<keyword evidence="7 8" id="KW-0998">Cell outer membrane</keyword>
<proteinExistence type="inferred from homology"/>
<evidence type="ECO:0000256" key="4">
    <source>
        <dbReference type="ARBA" id="ARBA00022729"/>
    </source>
</evidence>
<accession>A0A1H8NEV6</accession>
<comment type="function">
    <text evidence="8">Part of the outer membrane protein assembly complex, which is involved in assembly and insertion of beta-barrel proteins into the outer membrane.</text>
</comment>
<dbReference type="OrthoDB" id="9803054at2"/>
<evidence type="ECO:0000256" key="5">
    <source>
        <dbReference type="ARBA" id="ARBA00022737"/>
    </source>
</evidence>
<gene>
    <name evidence="8" type="primary">bamA</name>
    <name evidence="12" type="ORF">SAMN04490248_103144</name>
</gene>
<dbReference type="HAMAP" id="MF_01430">
    <property type="entry name" value="OM_assembly_BamA"/>
    <property type="match status" value="1"/>
</dbReference>
<feature type="domain" description="POTRA" evidence="11">
    <location>
        <begin position="194"/>
        <end position="282"/>
    </location>
</feature>
<dbReference type="InterPro" id="IPR039910">
    <property type="entry name" value="D15-like"/>
</dbReference>
<protein>
    <recommendedName>
        <fullName evidence="8 9">Outer membrane protein assembly factor BamA</fullName>
    </recommendedName>
</protein>
<keyword evidence="3 8" id="KW-0812">Transmembrane</keyword>
<evidence type="ECO:0000256" key="6">
    <source>
        <dbReference type="ARBA" id="ARBA00023136"/>
    </source>
</evidence>
<dbReference type="PANTHER" id="PTHR12815">
    <property type="entry name" value="SORTING AND ASSEMBLY MACHINERY SAMM50 PROTEIN FAMILY MEMBER"/>
    <property type="match status" value="1"/>
</dbReference>
<comment type="subcellular location">
    <subcellularLocation>
        <location evidence="8">Cell outer membrane</location>
    </subcellularLocation>
    <subcellularLocation>
        <location evidence="1">Membrane</location>
    </subcellularLocation>
</comment>
<keyword evidence="5 8" id="KW-0677">Repeat</keyword>
<dbReference type="NCBIfam" id="TIGR03303">
    <property type="entry name" value="OM_YaeT"/>
    <property type="match status" value="1"/>
</dbReference>
<dbReference type="PROSITE" id="PS51779">
    <property type="entry name" value="POTRA"/>
    <property type="match status" value="4"/>
</dbReference>
<keyword evidence="4 8" id="KW-0732">Signal</keyword>
<evidence type="ECO:0000256" key="10">
    <source>
        <dbReference type="SAM" id="Phobius"/>
    </source>
</evidence>
<dbReference type="Gene3D" id="3.10.20.310">
    <property type="entry name" value="membrane protein fhac"/>
    <property type="match status" value="5"/>
</dbReference>